<organism evidence="13 14">
    <name type="scientific">Defluviitalea saccharophila</name>
    <dbReference type="NCBI Taxonomy" id="879970"/>
    <lineage>
        <taxon>Bacteria</taxon>
        <taxon>Bacillati</taxon>
        <taxon>Bacillota</taxon>
        <taxon>Clostridia</taxon>
        <taxon>Lachnospirales</taxon>
        <taxon>Defluviitaleaceae</taxon>
        <taxon>Defluviitalea</taxon>
    </lineage>
</organism>
<dbReference type="Gene3D" id="2.10.230.10">
    <property type="entry name" value="Heat shock protein DnaJ, cysteine-rich domain"/>
    <property type="match status" value="1"/>
</dbReference>
<comment type="subcellular location">
    <subcellularLocation>
        <location evidence="9">Cytoplasm</location>
    </subcellularLocation>
</comment>
<keyword evidence="13" id="KW-0560">Oxidoreductase</keyword>
<sequence length="382" mass="41699">MAERDYYEILGVDKNASDADIKKAYRKLAKKYHPDMNPNNKEAEQKFKEASEAYEVLSDPQKRAKYDQFGHAAFGNGAGGSGFDGFGGFDMGDIFDSVFGDMFGGGMGSRRRNGPVKGADVRVSVQLSFKDAAFGVAKEINVALWDSCETCHGTGAKPGTHPETCTRCGGTGQVKFTQNTLFGSMTSVRTCDVCHGEGKIIKDPCNTCNGKGKVRKTKTIQVDIPAGIDHGQSIRIQGKGEPGERGGPNGDLLITVYIQEHPIFERRGYDVYCEIPITFVQATLGADLVVPTLDGNVQYTIKEGTQTGTVFRLKGKGIPNLRNPKIRGDQYIQVKIDVPTKLNEKQKELLRQFASISGDEVHQGRKGFFEKVKDAFGEAFGN</sequence>
<name>A0ABZ2Y903_9FIRM</name>
<keyword evidence="4 9" id="KW-0677">Repeat</keyword>
<dbReference type="InterPro" id="IPR018253">
    <property type="entry name" value="DnaJ_domain_CS"/>
</dbReference>
<dbReference type="InterPro" id="IPR001305">
    <property type="entry name" value="HSP_DnaJ_Cys-rich_dom"/>
</dbReference>
<feature type="binding site" evidence="9">
    <location>
        <position position="194"/>
    </location>
    <ligand>
        <name>Zn(2+)</name>
        <dbReference type="ChEBI" id="CHEBI:29105"/>
        <label>2</label>
    </ligand>
</feature>
<dbReference type="PANTHER" id="PTHR43096">
    <property type="entry name" value="DNAJ HOMOLOG 1, MITOCHONDRIAL-RELATED"/>
    <property type="match status" value="1"/>
</dbReference>
<dbReference type="Pfam" id="PF00226">
    <property type="entry name" value="DnaJ"/>
    <property type="match status" value="1"/>
</dbReference>
<protein>
    <recommendedName>
        <fullName evidence="9">Chaperone protein DnaJ</fullName>
    </recommendedName>
</protein>
<dbReference type="SUPFAM" id="SSF57938">
    <property type="entry name" value="DnaJ/Hsp40 cysteine-rich domain"/>
    <property type="match status" value="1"/>
</dbReference>
<comment type="domain">
    <text evidence="9">The J domain is necessary and sufficient to stimulate DnaK ATPase activity. Zinc center 1 plays an important role in the autonomous, DnaK-independent chaperone activity of DnaJ. Zinc center 2 is essential for interaction with DnaK and for DnaJ activity.</text>
</comment>
<dbReference type="SUPFAM" id="SSF49493">
    <property type="entry name" value="HSP40/DnaJ peptide-binding domain"/>
    <property type="match status" value="2"/>
</dbReference>
<feature type="binding site" evidence="9">
    <location>
        <position position="148"/>
    </location>
    <ligand>
        <name>Zn(2+)</name>
        <dbReference type="ChEBI" id="CHEBI:29105"/>
        <label>1</label>
    </ligand>
</feature>
<dbReference type="InterPro" id="IPR012724">
    <property type="entry name" value="DnaJ"/>
</dbReference>
<dbReference type="CDD" id="cd06257">
    <property type="entry name" value="DnaJ"/>
    <property type="match status" value="1"/>
</dbReference>
<dbReference type="GO" id="GO:0016491">
    <property type="term" value="F:oxidoreductase activity"/>
    <property type="evidence" value="ECO:0007669"/>
    <property type="project" value="UniProtKB-KW"/>
</dbReference>
<dbReference type="InterPro" id="IPR001623">
    <property type="entry name" value="DnaJ_domain"/>
</dbReference>
<dbReference type="CDD" id="cd10719">
    <property type="entry name" value="DnaJ_zf"/>
    <property type="match status" value="1"/>
</dbReference>
<keyword evidence="8 9" id="KW-0143">Chaperone</keyword>
<dbReference type="InterPro" id="IPR008971">
    <property type="entry name" value="HSP40/DnaJ_pept-bd"/>
</dbReference>
<dbReference type="PROSITE" id="PS51188">
    <property type="entry name" value="ZF_CR"/>
    <property type="match status" value="1"/>
</dbReference>
<comment type="subunit">
    <text evidence="9">Homodimer.</text>
</comment>
<keyword evidence="2 9" id="KW-0235">DNA replication</keyword>
<gene>
    <name evidence="9 13" type="primary">dnaJ</name>
    <name evidence="13" type="ORF">QBE51_02705</name>
</gene>
<dbReference type="Pfam" id="PF00684">
    <property type="entry name" value="DnaJ_CXXCXGXG"/>
    <property type="match status" value="1"/>
</dbReference>
<evidence type="ECO:0000256" key="10">
    <source>
        <dbReference type="PROSITE-ProRule" id="PRU00546"/>
    </source>
</evidence>
<comment type="function">
    <text evidence="9">Participates actively in the response to hyperosmotic and heat shock by preventing the aggregation of stress-denatured proteins and by disaggregating proteins, also in an autonomous, DnaK-independent fashion. Unfolded proteins bind initially to DnaJ; upon interaction with the DnaJ-bound protein, DnaK hydrolyzes its bound ATP, resulting in the formation of a stable complex. GrpE releases ADP from DnaK; ATP binding to DnaK triggers the release of the substrate protein, thus completing the reaction cycle. Several rounds of ATP-dependent interactions between DnaJ, DnaK and GrpE are required for fully efficient folding. Also involved, together with DnaK and GrpE, in the DNA replication of plasmids through activation of initiation proteins.</text>
</comment>
<keyword evidence="7 9" id="KW-0346">Stress response</keyword>
<feature type="repeat" description="CXXCXGXG motif" evidence="9">
    <location>
        <begin position="191"/>
        <end position="198"/>
    </location>
</feature>
<keyword evidence="5 9" id="KW-0863">Zinc-finger</keyword>
<evidence type="ECO:0000256" key="8">
    <source>
        <dbReference type="ARBA" id="ARBA00023186"/>
    </source>
</evidence>
<feature type="binding site" evidence="9">
    <location>
        <position position="151"/>
    </location>
    <ligand>
        <name>Zn(2+)</name>
        <dbReference type="ChEBI" id="CHEBI:29105"/>
        <label>1</label>
    </ligand>
</feature>
<dbReference type="Pfam" id="PF01556">
    <property type="entry name" value="DnaJ_C"/>
    <property type="match status" value="1"/>
</dbReference>
<accession>A0ABZ2Y903</accession>
<feature type="binding site" evidence="9">
    <location>
        <position position="165"/>
    </location>
    <ligand>
        <name>Zn(2+)</name>
        <dbReference type="ChEBI" id="CHEBI:29105"/>
        <label>2</label>
    </ligand>
</feature>
<dbReference type="InterPro" id="IPR036869">
    <property type="entry name" value="J_dom_sf"/>
</dbReference>
<evidence type="ECO:0000256" key="3">
    <source>
        <dbReference type="ARBA" id="ARBA00022723"/>
    </source>
</evidence>
<dbReference type="Gene3D" id="2.60.260.20">
    <property type="entry name" value="Urease metallochaperone UreE, N-terminal domain"/>
    <property type="match status" value="2"/>
</dbReference>
<evidence type="ECO:0000256" key="4">
    <source>
        <dbReference type="ARBA" id="ARBA00022737"/>
    </source>
</evidence>
<feature type="binding site" evidence="9">
    <location>
        <position position="168"/>
    </location>
    <ligand>
        <name>Zn(2+)</name>
        <dbReference type="ChEBI" id="CHEBI:29105"/>
        <label>2</label>
    </ligand>
</feature>
<dbReference type="NCBIfam" id="TIGR02349">
    <property type="entry name" value="DnaJ_bact"/>
    <property type="match status" value="1"/>
</dbReference>
<dbReference type="InterPro" id="IPR036410">
    <property type="entry name" value="HSP_DnaJ_Cys-rich_dom_sf"/>
</dbReference>
<evidence type="ECO:0000313" key="14">
    <source>
        <dbReference type="Proteomes" id="UP001486565"/>
    </source>
</evidence>
<evidence type="ECO:0000256" key="7">
    <source>
        <dbReference type="ARBA" id="ARBA00023016"/>
    </source>
</evidence>
<dbReference type="PROSITE" id="PS50076">
    <property type="entry name" value="DNAJ_2"/>
    <property type="match status" value="1"/>
</dbReference>
<keyword evidence="1 9" id="KW-0963">Cytoplasm</keyword>
<feature type="zinc finger region" description="CR-type" evidence="10">
    <location>
        <begin position="135"/>
        <end position="217"/>
    </location>
</feature>
<evidence type="ECO:0000256" key="1">
    <source>
        <dbReference type="ARBA" id="ARBA00022490"/>
    </source>
</evidence>
<keyword evidence="3 9" id="KW-0479">Metal-binding</keyword>
<keyword evidence="6 9" id="KW-0862">Zinc</keyword>
<evidence type="ECO:0000256" key="5">
    <source>
        <dbReference type="ARBA" id="ARBA00022771"/>
    </source>
</evidence>
<comment type="cofactor">
    <cofactor evidence="9">
        <name>Zn(2+)</name>
        <dbReference type="ChEBI" id="CHEBI:29105"/>
    </cofactor>
    <text evidence="9">Binds 2 Zn(2+) ions per monomer.</text>
</comment>
<comment type="similarity">
    <text evidence="9">Belongs to the DnaJ family.</text>
</comment>
<dbReference type="NCBIfam" id="NF008035">
    <property type="entry name" value="PRK10767.1"/>
    <property type="match status" value="1"/>
</dbReference>
<dbReference type="SMART" id="SM00271">
    <property type="entry name" value="DnaJ"/>
    <property type="match status" value="1"/>
</dbReference>
<dbReference type="CDD" id="cd10747">
    <property type="entry name" value="DnaJ_C"/>
    <property type="match status" value="1"/>
</dbReference>
<feature type="domain" description="J" evidence="11">
    <location>
        <begin position="5"/>
        <end position="70"/>
    </location>
</feature>
<dbReference type="HAMAP" id="MF_01152">
    <property type="entry name" value="DnaJ"/>
    <property type="match status" value="1"/>
</dbReference>
<feature type="binding site" evidence="9">
    <location>
        <position position="205"/>
    </location>
    <ligand>
        <name>Zn(2+)</name>
        <dbReference type="ChEBI" id="CHEBI:29105"/>
        <label>1</label>
    </ligand>
</feature>
<feature type="repeat" description="CXXCXGXG motif" evidence="9">
    <location>
        <begin position="148"/>
        <end position="155"/>
    </location>
</feature>
<evidence type="ECO:0000256" key="9">
    <source>
        <dbReference type="HAMAP-Rule" id="MF_01152"/>
    </source>
</evidence>
<dbReference type="InterPro" id="IPR002939">
    <property type="entry name" value="DnaJ_C"/>
</dbReference>
<keyword evidence="14" id="KW-1185">Reference proteome</keyword>
<dbReference type="PANTHER" id="PTHR43096:SF48">
    <property type="entry name" value="CHAPERONE PROTEIN DNAJ"/>
    <property type="match status" value="1"/>
</dbReference>
<evidence type="ECO:0000256" key="2">
    <source>
        <dbReference type="ARBA" id="ARBA00022705"/>
    </source>
</evidence>
<evidence type="ECO:0000313" key="13">
    <source>
        <dbReference type="EMBL" id="WZL70463.1"/>
    </source>
</evidence>
<feature type="binding site" evidence="9">
    <location>
        <position position="208"/>
    </location>
    <ligand>
        <name>Zn(2+)</name>
        <dbReference type="ChEBI" id="CHEBI:29105"/>
        <label>1</label>
    </ligand>
</feature>
<dbReference type="Gene3D" id="1.10.287.110">
    <property type="entry name" value="DnaJ domain"/>
    <property type="match status" value="1"/>
</dbReference>
<reference evidence="13 14" key="1">
    <citation type="submission" date="2023-03" db="EMBL/GenBank/DDBJ databases">
        <title>Novel Species.</title>
        <authorList>
            <person name="Ma S."/>
        </authorList>
    </citation>
    <scope>NUCLEOTIDE SEQUENCE [LARGE SCALE GENOMIC DNA]</scope>
    <source>
        <strain evidence="13 14">LIND6LT2</strain>
    </source>
</reference>
<feature type="binding site" evidence="9">
    <location>
        <position position="191"/>
    </location>
    <ligand>
        <name>Zn(2+)</name>
        <dbReference type="ChEBI" id="CHEBI:29105"/>
        <label>2</label>
    </ligand>
</feature>
<feature type="repeat" description="CXXCXGXG motif" evidence="9">
    <location>
        <begin position="205"/>
        <end position="212"/>
    </location>
</feature>
<proteinExistence type="inferred from homology"/>
<dbReference type="RefSeq" id="WP_341877427.1">
    <property type="nucleotide sequence ID" value="NZ_CP121687.1"/>
</dbReference>
<dbReference type="EMBL" id="CP121687">
    <property type="protein sequence ID" value="WZL70463.1"/>
    <property type="molecule type" value="Genomic_DNA"/>
</dbReference>
<evidence type="ECO:0000259" key="11">
    <source>
        <dbReference type="PROSITE" id="PS50076"/>
    </source>
</evidence>
<evidence type="ECO:0000256" key="6">
    <source>
        <dbReference type="ARBA" id="ARBA00022833"/>
    </source>
</evidence>
<evidence type="ECO:0000259" key="12">
    <source>
        <dbReference type="PROSITE" id="PS51188"/>
    </source>
</evidence>
<feature type="repeat" description="CXXCXGXG motif" evidence="9">
    <location>
        <begin position="165"/>
        <end position="172"/>
    </location>
</feature>
<dbReference type="SUPFAM" id="SSF46565">
    <property type="entry name" value="Chaperone J-domain"/>
    <property type="match status" value="1"/>
</dbReference>
<feature type="domain" description="CR-type" evidence="12">
    <location>
        <begin position="135"/>
        <end position="217"/>
    </location>
</feature>
<dbReference type="PROSITE" id="PS00636">
    <property type="entry name" value="DNAJ_1"/>
    <property type="match status" value="1"/>
</dbReference>
<dbReference type="PRINTS" id="PR00625">
    <property type="entry name" value="JDOMAIN"/>
</dbReference>
<dbReference type="Proteomes" id="UP001486565">
    <property type="component" value="Chromosome"/>
</dbReference>